<comment type="similarity">
    <text evidence="1">Belongs to the short-chain dehydrogenases/reductases (SDR) family.</text>
</comment>
<keyword evidence="2 4" id="KW-0560">Oxidoreductase</keyword>
<dbReference type="FunFam" id="3.40.50.720:FF:000084">
    <property type="entry name" value="Short-chain dehydrogenase reductase"/>
    <property type="match status" value="1"/>
</dbReference>
<dbReference type="SUPFAM" id="SSF51735">
    <property type="entry name" value="NAD(P)-binding Rossmann-fold domains"/>
    <property type="match status" value="1"/>
</dbReference>
<proteinExistence type="inferred from homology"/>
<dbReference type="InterPro" id="IPR036291">
    <property type="entry name" value="NAD(P)-bd_dom_sf"/>
</dbReference>
<sequence length="274" mass="29050">MHQRFQGKVAFVTGAARGQGRNHAVRLAREGADLVLADACADVATVGYALATEEDLAETVRLVEAEDRRAVVGRVDVRDGAALRELVDRGVAEFGRLDVVVANAGVGGSAPMAEMSDDMWQDMIDINLTGVFKTIRAALPHLSAGASIVLTGSIASAKGLPNNTHYTAAKHGLMGIMRALANEVAPQGIRVNCVNPTNVDTPLLFNDAIYRLFRPDLASPGREDVVDIMRGMHALDTGWVQPDDVSNAVLFLASEEARFVTGVALPVDAGALVR</sequence>
<dbReference type="InterPro" id="IPR023985">
    <property type="entry name" value="SDR_subfam_1"/>
</dbReference>
<dbReference type="EC" id="1.1.1.100" evidence="4"/>
<reference evidence="4" key="1">
    <citation type="submission" date="2020-02" db="EMBL/GenBank/DDBJ databases">
        <authorList>
            <person name="Meier V. D."/>
        </authorList>
    </citation>
    <scope>NUCLEOTIDE SEQUENCE</scope>
    <source>
        <strain evidence="4">AVDCRST_MAG33</strain>
    </source>
</reference>
<gene>
    <name evidence="4" type="ORF">AVDCRST_MAG33-1110</name>
</gene>
<dbReference type="AlphaFoldDB" id="A0A6J4UPB8"/>
<dbReference type="InterPro" id="IPR002347">
    <property type="entry name" value="SDR_fam"/>
</dbReference>
<dbReference type="CDD" id="cd05233">
    <property type="entry name" value="SDR_c"/>
    <property type="match status" value="1"/>
</dbReference>
<name>A0A6J4UPB8_9BACT</name>
<dbReference type="Pfam" id="PF13561">
    <property type="entry name" value="adh_short_C2"/>
    <property type="match status" value="1"/>
</dbReference>
<evidence type="ECO:0000256" key="2">
    <source>
        <dbReference type="ARBA" id="ARBA00023002"/>
    </source>
</evidence>
<accession>A0A6J4UPB8</accession>
<dbReference type="PROSITE" id="PS00061">
    <property type="entry name" value="ADH_SHORT"/>
    <property type="match status" value="1"/>
</dbReference>
<keyword evidence="3" id="KW-0520">NAD</keyword>
<evidence type="ECO:0000256" key="1">
    <source>
        <dbReference type="ARBA" id="ARBA00006484"/>
    </source>
</evidence>
<dbReference type="NCBIfam" id="NF009467">
    <property type="entry name" value="PRK12826.1-3"/>
    <property type="match status" value="1"/>
</dbReference>
<dbReference type="EMBL" id="CADCWK010000105">
    <property type="protein sequence ID" value="CAA9553788.1"/>
    <property type="molecule type" value="Genomic_DNA"/>
</dbReference>
<organism evidence="4">
    <name type="scientific">uncultured Thermomicrobiales bacterium</name>
    <dbReference type="NCBI Taxonomy" id="1645740"/>
    <lineage>
        <taxon>Bacteria</taxon>
        <taxon>Pseudomonadati</taxon>
        <taxon>Thermomicrobiota</taxon>
        <taxon>Thermomicrobia</taxon>
        <taxon>Thermomicrobiales</taxon>
        <taxon>environmental samples</taxon>
    </lineage>
</organism>
<dbReference type="PANTHER" id="PTHR24321">
    <property type="entry name" value="DEHYDROGENASES, SHORT CHAIN"/>
    <property type="match status" value="1"/>
</dbReference>
<dbReference type="PRINTS" id="PR00080">
    <property type="entry name" value="SDRFAMILY"/>
</dbReference>
<dbReference type="Gene3D" id="3.40.50.720">
    <property type="entry name" value="NAD(P)-binding Rossmann-like Domain"/>
    <property type="match status" value="1"/>
</dbReference>
<dbReference type="NCBIfam" id="TIGR03971">
    <property type="entry name" value="SDR_subfam_1"/>
    <property type="match status" value="1"/>
</dbReference>
<dbReference type="PRINTS" id="PR00081">
    <property type="entry name" value="GDHRDH"/>
</dbReference>
<dbReference type="GO" id="GO:0004316">
    <property type="term" value="F:3-oxoacyl-[acyl-carrier-protein] reductase (NADPH) activity"/>
    <property type="evidence" value="ECO:0007669"/>
    <property type="project" value="UniProtKB-EC"/>
</dbReference>
<dbReference type="InterPro" id="IPR020904">
    <property type="entry name" value="Sc_DH/Rdtase_CS"/>
</dbReference>
<evidence type="ECO:0000256" key="3">
    <source>
        <dbReference type="ARBA" id="ARBA00023027"/>
    </source>
</evidence>
<evidence type="ECO:0000313" key="4">
    <source>
        <dbReference type="EMBL" id="CAA9553788.1"/>
    </source>
</evidence>
<protein>
    <submittedName>
        <fullName evidence="4">3-oxoacyl-[acyl-carrier protein] reductase</fullName>
        <ecNumber evidence="4">1.1.1.100</ecNumber>
    </submittedName>
</protein>
<dbReference type="PANTHER" id="PTHR24321:SF8">
    <property type="entry name" value="ESTRADIOL 17-BETA-DEHYDROGENASE 8-RELATED"/>
    <property type="match status" value="1"/>
</dbReference>